<evidence type="ECO:0000259" key="14">
    <source>
        <dbReference type="PROSITE" id="PS50078"/>
    </source>
</evidence>
<dbReference type="FunFam" id="1.10.510.10:FF:000311">
    <property type="entry name" value="Serine/threonine-protein kinase PLK"/>
    <property type="match status" value="1"/>
</dbReference>
<dbReference type="PROSITE" id="PS00108">
    <property type="entry name" value="PROTEIN_KINASE_ST"/>
    <property type="match status" value="1"/>
</dbReference>
<dbReference type="InterPro" id="IPR008271">
    <property type="entry name" value="Ser/Thr_kinase_AS"/>
</dbReference>
<dbReference type="InterPro" id="IPR011009">
    <property type="entry name" value="Kinase-like_dom_sf"/>
</dbReference>
<feature type="domain" description="POLO box" evidence="14">
    <location>
        <begin position="325"/>
        <end position="403"/>
    </location>
</feature>
<keyword evidence="5" id="KW-0808">Transferase</keyword>
<dbReference type="FunFam" id="3.30.1120.30:FF:000001">
    <property type="entry name" value="Serine/threonine-protein kinase PLK"/>
    <property type="match status" value="1"/>
</dbReference>
<dbReference type="EC" id="2.7.11.21" evidence="2"/>
<evidence type="ECO:0000256" key="5">
    <source>
        <dbReference type="ARBA" id="ARBA00022679"/>
    </source>
</evidence>
<evidence type="ECO:0000259" key="13">
    <source>
        <dbReference type="PROSITE" id="PS50011"/>
    </source>
</evidence>
<proteinExistence type="predicted"/>
<evidence type="ECO:0000313" key="16">
    <source>
        <dbReference type="Proteomes" id="UP001162156"/>
    </source>
</evidence>
<keyword evidence="3" id="KW-0963">Cytoplasm</keyword>
<keyword evidence="8" id="KW-0418">Kinase</keyword>
<dbReference type="Gene3D" id="1.10.510.10">
    <property type="entry name" value="Transferase(Phosphotransferase) domain 1"/>
    <property type="match status" value="1"/>
</dbReference>
<dbReference type="SUPFAM" id="SSF56112">
    <property type="entry name" value="Protein kinase-like (PK-like)"/>
    <property type="match status" value="1"/>
</dbReference>
<feature type="region of interest" description="Disordered" evidence="12">
    <location>
        <begin position="62"/>
        <end position="84"/>
    </location>
</feature>
<comment type="catalytic activity">
    <reaction evidence="10">
        <text>L-threonyl-[protein] + ATP = O-phospho-L-threonyl-[protein] + ADP + H(+)</text>
        <dbReference type="Rhea" id="RHEA:46608"/>
        <dbReference type="Rhea" id="RHEA-COMP:11060"/>
        <dbReference type="Rhea" id="RHEA-COMP:11605"/>
        <dbReference type="ChEBI" id="CHEBI:15378"/>
        <dbReference type="ChEBI" id="CHEBI:30013"/>
        <dbReference type="ChEBI" id="CHEBI:30616"/>
        <dbReference type="ChEBI" id="CHEBI:61977"/>
        <dbReference type="ChEBI" id="CHEBI:456216"/>
        <dbReference type="EC" id="2.7.11.21"/>
    </reaction>
</comment>
<dbReference type="PANTHER" id="PTHR24345">
    <property type="entry name" value="SERINE/THREONINE-PROTEIN KINASE PLK"/>
    <property type="match status" value="1"/>
</dbReference>
<dbReference type="GO" id="GO:0000776">
    <property type="term" value="C:kinetochore"/>
    <property type="evidence" value="ECO:0007669"/>
    <property type="project" value="TreeGrafter"/>
</dbReference>
<keyword evidence="16" id="KW-1185">Reference proteome</keyword>
<dbReference type="CDD" id="cd13118">
    <property type="entry name" value="POLO_box_1"/>
    <property type="match status" value="1"/>
</dbReference>
<dbReference type="Proteomes" id="UP001162156">
    <property type="component" value="Unassembled WGS sequence"/>
</dbReference>
<dbReference type="GO" id="GO:0005737">
    <property type="term" value="C:cytoplasm"/>
    <property type="evidence" value="ECO:0007669"/>
    <property type="project" value="UniProtKB-SubCell"/>
</dbReference>
<dbReference type="InterPro" id="IPR033701">
    <property type="entry name" value="POLO_box_1"/>
</dbReference>
<evidence type="ECO:0000256" key="12">
    <source>
        <dbReference type="SAM" id="MobiDB-lite"/>
    </source>
</evidence>
<dbReference type="InterPro" id="IPR000959">
    <property type="entry name" value="POLO_box_dom"/>
</dbReference>
<evidence type="ECO:0000313" key="15">
    <source>
        <dbReference type="EMBL" id="KAJ8940046.1"/>
    </source>
</evidence>
<comment type="catalytic activity">
    <reaction evidence="11">
        <text>L-seryl-[protein] + ATP = O-phospho-L-seryl-[protein] + ADP + H(+)</text>
        <dbReference type="Rhea" id="RHEA:17989"/>
        <dbReference type="Rhea" id="RHEA-COMP:9863"/>
        <dbReference type="Rhea" id="RHEA-COMP:11604"/>
        <dbReference type="ChEBI" id="CHEBI:15378"/>
        <dbReference type="ChEBI" id="CHEBI:29999"/>
        <dbReference type="ChEBI" id="CHEBI:30616"/>
        <dbReference type="ChEBI" id="CHEBI:83421"/>
        <dbReference type="ChEBI" id="CHEBI:456216"/>
        <dbReference type="EC" id="2.7.11.21"/>
    </reaction>
</comment>
<dbReference type="InterPro" id="IPR036947">
    <property type="entry name" value="POLO_box_dom_sf"/>
</dbReference>
<sequence>MEHTRDEDVNSVPDIIYDSHTRTQYKKGRFFGKGGFAKCYEITNTLTNHTFAGKIVSKKLMAKQNQKEKNDPGDTDSPIDTSQKWKALTEPETRYYMKQILNGVNYLHSNRIIHRDLKLGNLFLNDELVVKIGDFGLAAKIEYDGERKKTLCGTPNYIAPEILNKKGHSFEVDIWSMGCIMYTLLIGRPPFETNSLKETYSRIKKCDYRISSNISASAKHMIMLMLQPEPTSRPTCDQLLRHDFILGYCPANLPVSCLTMAPRFDNLEISSRKPLIELNNAEATLISPHKKHDSIAAGLVLKSKPARPHKFLDEMSDPAAQPMVWVSKWVDYSDKYGFGYQLSDEGVGVMFNDTTKLIMLPNGINVHYVDKNGDESYMTVDNYPRQYDKKMKLLSYFSRYMREHLIKTGASVVKEIDSMSRTPHLHQWCRSTSGVLMQLNNGTVQVSAI</sequence>
<dbReference type="GO" id="GO:0000922">
    <property type="term" value="C:spindle pole"/>
    <property type="evidence" value="ECO:0007669"/>
    <property type="project" value="TreeGrafter"/>
</dbReference>
<protein>
    <recommendedName>
        <fullName evidence="2">polo kinase</fullName>
        <ecNumber evidence="2">2.7.11.21</ecNumber>
    </recommendedName>
</protein>
<reference evidence="15" key="1">
    <citation type="journal article" date="2023" name="Insect Mol. Biol.">
        <title>Genome sequencing provides insights into the evolution of gene families encoding plant cell wall-degrading enzymes in longhorned beetles.</title>
        <authorList>
            <person name="Shin N.R."/>
            <person name="Okamura Y."/>
            <person name="Kirsch R."/>
            <person name="Pauchet Y."/>
        </authorList>
    </citation>
    <scope>NUCLEOTIDE SEQUENCE</scope>
    <source>
        <strain evidence="15">RBIC_L_NR</strain>
    </source>
</reference>
<dbReference type="Gene3D" id="3.30.200.20">
    <property type="entry name" value="Phosphorylase Kinase, domain 1"/>
    <property type="match status" value="1"/>
</dbReference>
<evidence type="ECO:0000256" key="6">
    <source>
        <dbReference type="ARBA" id="ARBA00022737"/>
    </source>
</evidence>
<keyword evidence="9" id="KW-0067">ATP-binding</keyword>
<gene>
    <name evidence="15" type="ORF">NQ314_010878</name>
</gene>
<dbReference type="SUPFAM" id="SSF82615">
    <property type="entry name" value="Polo-box domain"/>
    <property type="match status" value="2"/>
</dbReference>
<dbReference type="Pfam" id="PF00069">
    <property type="entry name" value="Pkinase"/>
    <property type="match status" value="1"/>
</dbReference>
<keyword evidence="4" id="KW-0723">Serine/threonine-protein kinase</keyword>
<organism evidence="15 16">
    <name type="scientific">Rhamnusium bicolor</name>
    <dbReference type="NCBI Taxonomy" id="1586634"/>
    <lineage>
        <taxon>Eukaryota</taxon>
        <taxon>Metazoa</taxon>
        <taxon>Ecdysozoa</taxon>
        <taxon>Arthropoda</taxon>
        <taxon>Hexapoda</taxon>
        <taxon>Insecta</taxon>
        <taxon>Pterygota</taxon>
        <taxon>Neoptera</taxon>
        <taxon>Endopterygota</taxon>
        <taxon>Coleoptera</taxon>
        <taxon>Polyphaga</taxon>
        <taxon>Cucujiformia</taxon>
        <taxon>Chrysomeloidea</taxon>
        <taxon>Cerambycidae</taxon>
        <taxon>Lepturinae</taxon>
        <taxon>Rhagiini</taxon>
        <taxon>Rhamnusium</taxon>
    </lineage>
</organism>
<dbReference type="PROSITE" id="PS50011">
    <property type="entry name" value="PROTEIN_KINASE_DOM"/>
    <property type="match status" value="1"/>
</dbReference>
<name>A0AAV8XN68_9CUCU</name>
<feature type="domain" description="Protein kinase" evidence="13">
    <location>
        <begin position="1"/>
        <end position="245"/>
    </location>
</feature>
<evidence type="ECO:0000256" key="1">
    <source>
        <dbReference type="ARBA" id="ARBA00004496"/>
    </source>
</evidence>
<evidence type="ECO:0000256" key="7">
    <source>
        <dbReference type="ARBA" id="ARBA00022741"/>
    </source>
</evidence>
<dbReference type="AlphaFoldDB" id="A0AAV8XN68"/>
<evidence type="ECO:0000256" key="4">
    <source>
        <dbReference type="ARBA" id="ARBA00022527"/>
    </source>
</evidence>
<evidence type="ECO:0000256" key="9">
    <source>
        <dbReference type="ARBA" id="ARBA00022840"/>
    </source>
</evidence>
<dbReference type="GO" id="GO:0005524">
    <property type="term" value="F:ATP binding"/>
    <property type="evidence" value="ECO:0007669"/>
    <property type="project" value="UniProtKB-KW"/>
</dbReference>
<dbReference type="EMBL" id="JANEYF010003027">
    <property type="protein sequence ID" value="KAJ8940046.1"/>
    <property type="molecule type" value="Genomic_DNA"/>
</dbReference>
<comment type="subcellular location">
    <subcellularLocation>
        <location evidence="1">Cytoplasm</location>
    </subcellularLocation>
</comment>
<dbReference type="InterPro" id="IPR000719">
    <property type="entry name" value="Prot_kinase_dom"/>
</dbReference>
<dbReference type="PANTHER" id="PTHR24345:SF93">
    <property type="entry name" value="SERINE_THREONINE-PROTEIN KINASE PLK1"/>
    <property type="match status" value="1"/>
</dbReference>
<dbReference type="Pfam" id="PF00659">
    <property type="entry name" value="POLO_box"/>
    <property type="match status" value="1"/>
</dbReference>
<dbReference type="GO" id="GO:0005634">
    <property type="term" value="C:nucleus"/>
    <property type="evidence" value="ECO:0007669"/>
    <property type="project" value="TreeGrafter"/>
</dbReference>
<evidence type="ECO:0000256" key="10">
    <source>
        <dbReference type="ARBA" id="ARBA00047802"/>
    </source>
</evidence>
<evidence type="ECO:0000256" key="3">
    <source>
        <dbReference type="ARBA" id="ARBA00022490"/>
    </source>
</evidence>
<evidence type="ECO:0000256" key="11">
    <source>
        <dbReference type="ARBA" id="ARBA00048347"/>
    </source>
</evidence>
<dbReference type="SMART" id="SM00220">
    <property type="entry name" value="S_TKc"/>
    <property type="match status" value="1"/>
</dbReference>
<dbReference type="GO" id="GO:0005813">
    <property type="term" value="C:centrosome"/>
    <property type="evidence" value="ECO:0007669"/>
    <property type="project" value="TreeGrafter"/>
</dbReference>
<evidence type="ECO:0000256" key="8">
    <source>
        <dbReference type="ARBA" id="ARBA00022777"/>
    </source>
</evidence>
<dbReference type="PROSITE" id="PS50078">
    <property type="entry name" value="POLO_BOX"/>
    <property type="match status" value="1"/>
</dbReference>
<dbReference type="Gene3D" id="3.30.1120.30">
    <property type="entry name" value="POLO box domain"/>
    <property type="match status" value="1"/>
</dbReference>
<keyword evidence="6" id="KW-0677">Repeat</keyword>
<comment type="caution">
    <text evidence="15">The sequence shown here is derived from an EMBL/GenBank/DDBJ whole genome shotgun (WGS) entry which is preliminary data.</text>
</comment>
<evidence type="ECO:0000256" key="2">
    <source>
        <dbReference type="ARBA" id="ARBA00012424"/>
    </source>
</evidence>
<dbReference type="GO" id="GO:0007052">
    <property type="term" value="P:mitotic spindle organization"/>
    <property type="evidence" value="ECO:0007669"/>
    <property type="project" value="TreeGrafter"/>
</dbReference>
<accession>A0AAV8XN68</accession>
<dbReference type="GO" id="GO:0004674">
    <property type="term" value="F:protein serine/threonine kinase activity"/>
    <property type="evidence" value="ECO:0007669"/>
    <property type="project" value="UniProtKB-KW"/>
</dbReference>
<keyword evidence="7" id="KW-0547">Nucleotide-binding</keyword>